<dbReference type="Gene3D" id="1.10.287.470">
    <property type="entry name" value="Helix hairpin bin"/>
    <property type="match status" value="1"/>
</dbReference>
<gene>
    <name evidence="3" type="ORF">MNBD_GAMMA14-862</name>
</gene>
<evidence type="ECO:0000313" key="3">
    <source>
        <dbReference type="EMBL" id="VAW78024.1"/>
    </source>
</evidence>
<keyword evidence="1" id="KW-0175">Coiled coil</keyword>
<dbReference type="EMBL" id="UOFM01000240">
    <property type="protein sequence ID" value="VAW78024.1"/>
    <property type="molecule type" value="Genomic_DNA"/>
</dbReference>
<feature type="coiled-coil region" evidence="1">
    <location>
        <begin position="109"/>
        <end position="160"/>
    </location>
</feature>
<sequence>MRKIQGMARVVYTVLLAASAMLSLGPGTTLARSLEKPVVVAEAAMRLLAPIDYYTGTVISREQARLAAEVSGRLLWVAEIGDSIETGGVVARIDDELLREDHIEREADVARIQARLEFLKLDAARLQKLARSNNAAQSQLEQVDSDRLAARSELKAAQARERRSAALLERTRLRASFSGIVTERLLYAGEWASEGAAVVAMTDPLHLEIQGWVSVSALPFLKPQRPVSFEYNGDVFEGRVRTLVPVGDTRSRLYELRVSLPEGAWKVGESVRIAVPAAVRRKVLSIPRDALVLRRNAISVFVVDSNLVAHRVVVIPGIASGPWIEVEGELKAGDQVVTRGGERLRDGQKVVVVQGQDTTL</sequence>
<dbReference type="Gene3D" id="2.40.50.100">
    <property type="match status" value="1"/>
</dbReference>
<dbReference type="PANTHER" id="PTHR30469:SF38">
    <property type="entry name" value="HLYD FAMILY SECRETION PROTEIN"/>
    <property type="match status" value="1"/>
</dbReference>
<dbReference type="NCBIfam" id="TIGR01730">
    <property type="entry name" value="RND_mfp"/>
    <property type="match status" value="1"/>
</dbReference>
<evidence type="ECO:0000256" key="1">
    <source>
        <dbReference type="SAM" id="Coils"/>
    </source>
</evidence>
<dbReference type="Gene3D" id="2.40.30.170">
    <property type="match status" value="1"/>
</dbReference>
<name>A0A3B0Z9E9_9ZZZZ</name>
<dbReference type="InterPro" id="IPR006143">
    <property type="entry name" value="RND_pump_MFP"/>
</dbReference>
<dbReference type="Pfam" id="PF25989">
    <property type="entry name" value="YknX_C"/>
    <property type="match status" value="1"/>
</dbReference>
<dbReference type="SUPFAM" id="SSF111369">
    <property type="entry name" value="HlyD-like secretion proteins"/>
    <property type="match status" value="1"/>
</dbReference>
<organism evidence="3">
    <name type="scientific">hydrothermal vent metagenome</name>
    <dbReference type="NCBI Taxonomy" id="652676"/>
    <lineage>
        <taxon>unclassified sequences</taxon>
        <taxon>metagenomes</taxon>
        <taxon>ecological metagenomes</taxon>
    </lineage>
</organism>
<evidence type="ECO:0000259" key="2">
    <source>
        <dbReference type="Pfam" id="PF25989"/>
    </source>
</evidence>
<dbReference type="InterPro" id="IPR058637">
    <property type="entry name" value="YknX-like_C"/>
</dbReference>
<dbReference type="GO" id="GO:1990281">
    <property type="term" value="C:efflux pump complex"/>
    <property type="evidence" value="ECO:0007669"/>
    <property type="project" value="TreeGrafter"/>
</dbReference>
<accession>A0A3B0Z9E9</accession>
<dbReference type="GO" id="GO:0015562">
    <property type="term" value="F:efflux transmembrane transporter activity"/>
    <property type="evidence" value="ECO:0007669"/>
    <property type="project" value="TreeGrafter"/>
</dbReference>
<dbReference type="PANTHER" id="PTHR30469">
    <property type="entry name" value="MULTIDRUG RESISTANCE PROTEIN MDTA"/>
    <property type="match status" value="1"/>
</dbReference>
<reference evidence="3" key="1">
    <citation type="submission" date="2018-06" db="EMBL/GenBank/DDBJ databases">
        <authorList>
            <person name="Zhirakovskaya E."/>
        </authorList>
    </citation>
    <scope>NUCLEOTIDE SEQUENCE</scope>
</reference>
<dbReference type="AlphaFoldDB" id="A0A3B0Z9E9"/>
<feature type="domain" description="YknX-like C-terminal permuted SH3-like" evidence="2">
    <location>
        <begin position="283"/>
        <end position="352"/>
    </location>
</feature>
<dbReference type="Gene3D" id="2.40.420.20">
    <property type="match status" value="1"/>
</dbReference>
<protein>
    <recommendedName>
        <fullName evidence="2">YknX-like C-terminal permuted SH3-like domain-containing protein</fullName>
    </recommendedName>
</protein>
<proteinExistence type="predicted"/>